<evidence type="ECO:0000313" key="2">
    <source>
        <dbReference type="Proteomes" id="UP000249688"/>
    </source>
</evidence>
<sequence>MPTVEALERLSAILGRLAPLAKAQPGQPIESARWNTLVEGVLELARAVLDQGERETTVPPHAHLEEVRLNWLQADLRQAFERGGLSDPSGSGKGLETEAALKRAAARLDLVETQTANLRERIVGLATNDAVRGDEVIRLRRASEAGGTGTADQIAGLRRSLDGLSADAKQAVAAAQALTVDGRPLDVATLVSRVGALETLRDGLRLTDNQLVSAAQIERRFAELEARAVTSEELDEALKDRTASLSDADRAGLRDGLRADLRGDLTADLSALETRLRNDTTTQIGGFDALVTRRITEATPALRDSILADARTAQSAANDALRRDLTTATDARIDTLNTQLNARLDERQGALDTRVTTEVAAALDRSLAPRLATVQASIDALGARIGRSETGLADANRLLAQANDRVAAVERDAQTQLGALRDQMLRGLNDLQRSVAQDVTQLRADTTQQIAAVETRTTTSLRGELNASEQRLNASINSRVVTTGATTPVIGRGITGRVTPTP</sequence>
<accession>A0A2W7I7Y7</accession>
<gene>
    <name evidence="1" type="ORF">C8P66_11731</name>
</gene>
<dbReference type="AlphaFoldDB" id="A0A2W7I7Y7"/>
<dbReference type="OrthoDB" id="9777715at2"/>
<dbReference type="EMBL" id="QKYU01000017">
    <property type="protein sequence ID" value="PZW43006.1"/>
    <property type="molecule type" value="Genomic_DNA"/>
</dbReference>
<proteinExistence type="predicted"/>
<dbReference type="RefSeq" id="WP_146422883.1">
    <property type="nucleotide sequence ID" value="NZ_QKYU01000017.1"/>
</dbReference>
<organism evidence="1 2">
    <name type="scientific">Humitalea rosea</name>
    <dbReference type="NCBI Taxonomy" id="990373"/>
    <lineage>
        <taxon>Bacteria</taxon>
        <taxon>Pseudomonadati</taxon>
        <taxon>Pseudomonadota</taxon>
        <taxon>Alphaproteobacteria</taxon>
        <taxon>Acetobacterales</taxon>
        <taxon>Roseomonadaceae</taxon>
        <taxon>Humitalea</taxon>
    </lineage>
</organism>
<keyword evidence="2" id="KW-1185">Reference proteome</keyword>
<reference evidence="1 2" key="1">
    <citation type="submission" date="2018-06" db="EMBL/GenBank/DDBJ databases">
        <title>Genomic Encyclopedia of Archaeal and Bacterial Type Strains, Phase II (KMG-II): from individual species to whole genera.</title>
        <authorList>
            <person name="Goeker M."/>
        </authorList>
    </citation>
    <scope>NUCLEOTIDE SEQUENCE [LARGE SCALE GENOMIC DNA]</scope>
    <source>
        <strain evidence="1 2">DSM 24525</strain>
    </source>
</reference>
<name>A0A2W7I7Y7_9PROT</name>
<evidence type="ECO:0000313" key="1">
    <source>
        <dbReference type="EMBL" id="PZW43006.1"/>
    </source>
</evidence>
<protein>
    <submittedName>
        <fullName evidence="1">Uncharacterized protein</fullName>
    </submittedName>
</protein>
<comment type="caution">
    <text evidence="1">The sequence shown here is derived from an EMBL/GenBank/DDBJ whole genome shotgun (WGS) entry which is preliminary data.</text>
</comment>
<dbReference type="Proteomes" id="UP000249688">
    <property type="component" value="Unassembled WGS sequence"/>
</dbReference>